<dbReference type="InterPro" id="IPR004119">
    <property type="entry name" value="EcKL"/>
</dbReference>
<accession>A0AAV2S970</accession>
<dbReference type="EMBL" id="CAXKWB010046482">
    <property type="protein sequence ID" value="CAL4163781.1"/>
    <property type="molecule type" value="Genomic_DNA"/>
</dbReference>
<dbReference type="Pfam" id="PF02958">
    <property type="entry name" value="EcKL"/>
    <property type="match status" value="1"/>
</dbReference>
<reference evidence="1 2" key="1">
    <citation type="submission" date="2024-05" db="EMBL/GenBank/DDBJ databases">
        <authorList>
            <person name="Wallberg A."/>
        </authorList>
    </citation>
    <scope>NUCLEOTIDE SEQUENCE [LARGE SCALE GENOMIC DNA]</scope>
</reference>
<dbReference type="PANTHER" id="PTHR11012">
    <property type="entry name" value="PROTEIN KINASE-LIKE DOMAIN-CONTAINING"/>
    <property type="match status" value="1"/>
</dbReference>
<comment type="caution">
    <text evidence="1">The sequence shown here is derived from an EMBL/GenBank/DDBJ whole genome shotgun (WGS) entry which is preliminary data.</text>
</comment>
<sequence length="243" mass="28622">MKAPRTYNDITQEWLEFIFTEYEKRTHPQAKVTLESYEMNDGCEKGEGYTSVLVKLDVKAVILNKEINNDTYDPQEIEYHVLIKFGSQDPLEKGMHDSLRLNQRELLIYKHAIDELNAFQFEKSNNEFPIHIPKFIYGKYSDKNYVLVLENMKINYFSNNPKNKALNFEQAKLALSHLARLHAVSYVYNKDNNILDKFPSFNTDEQLRTIFQIGFNFSFDLVIDYLKTKPDMKPLLEKIKNAK</sequence>
<evidence type="ECO:0000313" key="2">
    <source>
        <dbReference type="Proteomes" id="UP001497623"/>
    </source>
</evidence>
<dbReference type="PANTHER" id="PTHR11012:SF30">
    <property type="entry name" value="PROTEIN KINASE-LIKE DOMAIN-CONTAINING"/>
    <property type="match status" value="1"/>
</dbReference>
<proteinExistence type="predicted"/>
<dbReference type="Proteomes" id="UP001497623">
    <property type="component" value="Unassembled WGS sequence"/>
</dbReference>
<organism evidence="1 2">
    <name type="scientific">Meganyctiphanes norvegica</name>
    <name type="common">Northern krill</name>
    <name type="synonym">Thysanopoda norvegica</name>
    <dbReference type="NCBI Taxonomy" id="48144"/>
    <lineage>
        <taxon>Eukaryota</taxon>
        <taxon>Metazoa</taxon>
        <taxon>Ecdysozoa</taxon>
        <taxon>Arthropoda</taxon>
        <taxon>Crustacea</taxon>
        <taxon>Multicrustacea</taxon>
        <taxon>Malacostraca</taxon>
        <taxon>Eumalacostraca</taxon>
        <taxon>Eucarida</taxon>
        <taxon>Euphausiacea</taxon>
        <taxon>Euphausiidae</taxon>
        <taxon>Meganyctiphanes</taxon>
    </lineage>
</organism>
<keyword evidence="2" id="KW-1185">Reference proteome</keyword>
<gene>
    <name evidence="1" type="ORF">MNOR_LOCUS33049</name>
</gene>
<feature type="non-terminal residue" evidence="1">
    <location>
        <position position="243"/>
    </location>
</feature>
<protein>
    <submittedName>
        <fullName evidence="1">Uncharacterized protein</fullName>
    </submittedName>
</protein>
<dbReference type="AlphaFoldDB" id="A0AAV2S970"/>
<evidence type="ECO:0000313" key="1">
    <source>
        <dbReference type="EMBL" id="CAL4163781.1"/>
    </source>
</evidence>
<name>A0AAV2S970_MEGNR</name>